<reference evidence="6 7" key="1">
    <citation type="submission" date="2019-11" db="EMBL/GenBank/DDBJ databases">
        <authorList>
            <person name="Holert J."/>
        </authorList>
    </citation>
    <scope>NUCLEOTIDE SEQUENCE [LARGE SCALE GENOMIC DNA]</scope>
    <source>
        <strain evidence="6">BC8_1</strain>
    </source>
</reference>
<dbReference type="SUPFAM" id="SSF48498">
    <property type="entry name" value="Tetracyclin repressor-like, C-terminal domain"/>
    <property type="match status" value="1"/>
</dbReference>
<evidence type="ECO:0000256" key="4">
    <source>
        <dbReference type="PROSITE-ProRule" id="PRU00335"/>
    </source>
</evidence>
<dbReference type="Proteomes" id="UP000430146">
    <property type="component" value="Unassembled WGS sequence"/>
</dbReference>
<dbReference type="Gene3D" id="1.10.10.60">
    <property type="entry name" value="Homeodomain-like"/>
    <property type="match status" value="1"/>
</dbReference>
<evidence type="ECO:0000256" key="1">
    <source>
        <dbReference type="ARBA" id="ARBA00023015"/>
    </source>
</evidence>
<name>A0A5S9QQ51_MYCVN</name>
<sequence length="203" mass="22204">MPLIPDAAPQRRRGRALEKALLAAAWDELNERGYDDFTIDGVAARARTSRAVLYRRWPGKPELVHAALIAAMKEDPIIVPDTGSLRGDVINLLRQANSQRGHLAVTVMTRLGAFSRDTGTNLADLRDLLEGERGATMTKLIARAVARGEIRSDQIHGRVAQLPADLLRHDVLVTLAPLNDAAIEEIVDTVFLPLVRLGADDNI</sequence>
<dbReference type="SUPFAM" id="SSF46689">
    <property type="entry name" value="Homeodomain-like"/>
    <property type="match status" value="1"/>
</dbReference>
<dbReference type="AlphaFoldDB" id="A0A5S9QQ51"/>
<organism evidence="6 7">
    <name type="scientific">Mycolicibacterium vanbaalenii</name>
    <name type="common">Mycobacterium vanbaalenii</name>
    <dbReference type="NCBI Taxonomy" id="110539"/>
    <lineage>
        <taxon>Bacteria</taxon>
        <taxon>Bacillati</taxon>
        <taxon>Actinomycetota</taxon>
        <taxon>Actinomycetes</taxon>
        <taxon>Mycobacteriales</taxon>
        <taxon>Mycobacteriaceae</taxon>
        <taxon>Mycolicibacterium</taxon>
    </lineage>
</organism>
<dbReference type="Pfam" id="PF00440">
    <property type="entry name" value="TetR_N"/>
    <property type="match status" value="1"/>
</dbReference>
<keyword evidence="1" id="KW-0805">Transcription regulation</keyword>
<gene>
    <name evidence="6" type="ORF">AELLOGFF_04232</name>
</gene>
<evidence type="ECO:0000313" key="7">
    <source>
        <dbReference type="Proteomes" id="UP000430146"/>
    </source>
</evidence>
<dbReference type="InterPro" id="IPR036271">
    <property type="entry name" value="Tet_transcr_reg_TetR-rel_C_sf"/>
</dbReference>
<dbReference type="InterPro" id="IPR009057">
    <property type="entry name" value="Homeodomain-like_sf"/>
</dbReference>
<keyword evidence="3" id="KW-0804">Transcription</keyword>
<dbReference type="OrthoDB" id="9796019at2"/>
<proteinExistence type="predicted"/>
<keyword evidence="7" id="KW-1185">Reference proteome</keyword>
<dbReference type="EMBL" id="CACSIP010000017">
    <property type="protein sequence ID" value="CAA0120133.1"/>
    <property type="molecule type" value="Genomic_DNA"/>
</dbReference>
<dbReference type="InterPro" id="IPR050109">
    <property type="entry name" value="HTH-type_TetR-like_transc_reg"/>
</dbReference>
<keyword evidence="2 4" id="KW-0238">DNA-binding</keyword>
<dbReference type="InterPro" id="IPR011075">
    <property type="entry name" value="TetR_C"/>
</dbReference>
<dbReference type="Gene3D" id="1.10.357.10">
    <property type="entry name" value="Tetracycline Repressor, domain 2"/>
    <property type="match status" value="1"/>
</dbReference>
<evidence type="ECO:0000313" key="6">
    <source>
        <dbReference type="EMBL" id="CAA0120133.1"/>
    </source>
</evidence>
<dbReference type="PROSITE" id="PS50977">
    <property type="entry name" value="HTH_TETR_2"/>
    <property type="match status" value="1"/>
</dbReference>
<dbReference type="InterPro" id="IPR001647">
    <property type="entry name" value="HTH_TetR"/>
</dbReference>
<evidence type="ECO:0000256" key="3">
    <source>
        <dbReference type="ARBA" id="ARBA00023163"/>
    </source>
</evidence>
<dbReference type="GO" id="GO:0003700">
    <property type="term" value="F:DNA-binding transcription factor activity"/>
    <property type="evidence" value="ECO:0007669"/>
    <property type="project" value="TreeGrafter"/>
</dbReference>
<dbReference type="Pfam" id="PF16859">
    <property type="entry name" value="TetR_C_11"/>
    <property type="match status" value="1"/>
</dbReference>
<protein>
    <submittedName>
        <fullName evidence="6">Putative HTH-type transcriptional regulator</fullName>
    </submittedName>
</protein>
<dbReference type="PANTHER" id="PTHR30055">
    <property type="entry name" value="HTH-TYPE TRANSCRIPTIONAL REGULATOR RUTR"/>
    <property type="match status" value="1"/>
</dbReference>
<dbReference type="RefSeq" id="WP_159230836.1">
    <property type="nucleotide sequence ID" value="NZ_CACSIP010000017.1"/>
</dbReference>
<dbReference type="GO" id="GO:0000976">
    <property type="term" value="F:transcription cis-regulatory region binding"/>
    <property type="evidence" value="ECO:0007669"/>
    <property type="project" value="TreeGrafter"/>
</dbReference>
<evidence type="ECO:0000259" key="5">
    <source>
        <dbReference type="PROSITE" id="PS50977"/>
    </source>
</evidence>
<feature type="domain" description="HTH tetR-type" evidence="5">
    <location>
        <begin position="15"/>
        <end position="75"/>
    </location>
</feature>
<accession>A0A5S9QQ51</accession>
<dbReference type="PANTHER" id="PTHR30055:SF148">
    <property type="entry name" value="TETR-FAMILY TRANSCRIPTIONAL REGULATOR"/>
    <property type="match status" value="1"/>
</dbReference>
<evidence type="ECO:0000256" key="2">
    <source>
        <dbReference type="ARBA" id="ARBA00023125"/>
    </source>
</evidence>
<feature type="DNA-binding region" description="H-T-H motif" evidence="4">
    <location>
        <begin position="38"/>
        <end position="57"/>
    </location>
</feature>